<keyword evidence="2" id="KW-1185">Reference proteome</keyword>
<accession>A0A3B3ZV20</accession>
<dbReference type="AlphaFoldDB" id="A0A3B3ZV20"/>
<name>A0A3B3ZV20_9GOBI</name>
<evidence type="ECO:0000313" key="2">
    <source>
        <dbReference type="Proteomes" id="UP000261520"/>
    </source>
</evidence>
<dbReference type="Proteomes" id="UP000261520">
    <property type="component" value="Unplaced"/>
</dbReference>
<sequence length="63" mass="7331">MDCVSVEDFLREVQEDWKSPTTSSFCDKMPLCRNTMQSWRGGFKGPDRLLQQLCLKDGSDERE</sequence>
<dbReference type="Ensembl" id="ENSPMGT00000009109.1">
    <property type="protein sequence ID" value="ENSPMGP00000008563.1"/>
    <property type="gene ID" value="ENSPMGG00000007085.1"/>
</dbReference>
<proteinExistence type="predicted"/>
<reference evidence="1" key="2">
    <citation type="submission" date="2025-09" db="UniProtKB">
        <authorList>
            <consortium name="Ensembl"/>
        </authorList>
    </citation>
    <scope>IDENTIFICATION</scope>
</reference>
<organism evidence="1 2">
    <name type="scientific">Periophthalmus magnuspinnatus</name>
    <dbReference type="NCBI Taxonomy" id="409849"/>
    <lineage>
        <taxon>Eukaryota</taxon>
        <taxon>Metazoa</taxon>
        <taxon>Chordata</taxon>
        <taxon>Craniata</taxon>
        <taxon>Vertebrata</taxon>
        <taxon>Euteleostomi</taxon>
        <taxon>Actinopterygii</taxon>
        <taxon>Neopterygii</taxon>
        <taxon>Teleostei</taxon>
        <taxon>Neoteleostei</taxon>
        <taxon>Acanthomorphata</taxon>
        <taxon>Gobiaria</taxon>
        <taxon>Gobiiformes</taxon>
        <taxon>Gobioidei</taxon>
        <taxon>Gobiidae</taxon>
        <taxon>Oxudercinae</taxon>
        <taxon>Periophthalmus</taxon>
    </lineage>
</organism>
<protein>
    <submittedName>
        <fullName evidence="1">Uncharacterized protein</fullName>
    </submittedName>
</protein>
<reference evidence="1" key="1">
    <citation type="submission" date="2025-08" db="UniProtKB">
        <authorList>
            <consortium name="Ensembl"/>
        </authorList>
    </citation>
    <scope>IDENTIFICATION</scope>
</reference>
<dbReference type="STRING" id="409849.ENSPMGP00000008563"/>
<evidence type="ECO:0000313" key="1">
    <source>
        <dbReference type="Ensembl" id="ENSPMGP00000008563.1"/>
    </source>
</evidence>